<accession>A0A7W2PYL9</accession>
<gene>
    <name evidence="1" type="ORF">H4C75_12995</name>
</gene>
<dbReference type="EMBL" id="JACGDE010000008">
    <property type="protein sequence ID" value="MBA6065676.1"/>
    <property type="molecule type" value="Genomic_DNA"/>
</dbReference>
<evidence type="ECO:0000313" key="1">
    <source>
        <dbReference type="EMBL" id="MBA6065676.1"/>
    </source>
</evidence>
<reference evidence="1 2" key="1">
    <citation type="submission" date="2020-07" db="EMBL/GenBank/DDBJ databases">
        <title>Diversity of carbapenemase encoding genes among Pseudomonas putida group clinical isolates in a tertiary Brazilian hospital.</title>
        <authorList>
            <person name="Alberto-Lei F."/>
            <person name="Nodari C.S."/>
            <person name="Streling A.P."/>
            <person name="Paulino J.T."/>
            <person name="Bessa-Neto F.O."/>
            <person name="Cayo R."/>
            <person name="Gales A.C."/>
        </authorList>
    </citation>
    <scope>NUCLEOTIDE SEQUENCE [LARGE SCALE GENOMIC DNA]</scope>
    <source>
        <strain evidence="1 2">14802</strain>
    </source>
</reference>
<name>A0A7W2PYL9_9PSED</name>
<proteinExistence type="predicted"/>
<evidence type="ECO:0000313" key="2">
    <source>
        <dbReference type="Proteomes" id="UP000541770"/>
    </source>
</evidence>
<protein>
    <submittedName>
        <fullName evidence="1">Uncharacterized protein</fullName>
    </submittedName>
</protein>
<sequence>MINAVIKSRRLRAIGSVVDMLPLGDYSEYMPTEPRTVRIKGYWKSTGHYVGKAIEQYDQDARRRRIDADCQTA</sequence>
<organism evidence="1 2">
    <name type="scientific">Pseudomonas mosselii</name>
    <dbReference type="NCBI Taxonomy" id="78327"/>
    <lineage>
        <taxon>Bacteria</taxon>
        <taxon>Pseudomonadati</taxon>
        <taxon>Pseudomonadota</taxon>
        <taxon>Gammaproteobacteria</taxon>
        <taxon>Pseudomonadales</taxon>
        <taxon>Pseudomonadaceae</taxon>
        <taxon>Pseudomonas</taxon>
    </lineage>
</organism>
<dbReference type="Proteomes" id="UP000541770">
    <property type="component" value="Unassembled WGS sequence"/>
</dbReference>
<dbReference type="RefSeq" id="WP_182323020.1">
    <property type="nucleotide sequence ID" value="NZ_JACGDE010000008.1"/>
</dbReference>
<dbReference type="AlphaFoldDB" id="A0A7W2PYL9"/>
<comment type="caution">
    <text evidence="1">The sequence shown here is derived from an EMBL/GenBank/DDBJ whole genome shotgun (WGS) entry which is preliminary data.</text>
</comment>